<accession>A0A8J2SWL4</accession>
<evidence type="ECO:0000256" key="1">
    <source>
        <dbReference type="ARBA" id="ARBA00022614"/>
    </source>
</evidence>
<keyword evidence="2" id="KW-0677">Repeat</keyword>
<dbReference type="InterPro" id="IPR032675">
    <property type="entry name" value="LRR_dom_sf"/>
</dbReference>
<feature type="compositionally biased region" description="Basic and acidic residues" evidence="3">
    <location>
        <begin position="404"/>
        <end position="418"/>
    </location>
</feature>
<sequence length="1465" mass="155897">MVKLATLMGAKYRLKQRRKRLTHRTGHEGAHDAFAREWLRRARARNGAVPMKVRDAVDAARASKGPAELDLRGCGTDQVVEDVCAALMEHPAISKLNLLKCKVTEAAGKVLVELAEAQIRLVLTMPLARQLEASAPCRRLHGVLGEGKGYTCIRRFKVDEKSIGVHHAQRLKLLERLLDYCNAKLTLRESLFTEQDDLGRPRALGGATVALDRDAARKAVLQVLERSGVKGPSPPDAFSDPVTLDKFENHCEMVLVKAKKGVLAPLGKDMVAVARDVVSRGSPRPKPPPPPGPSPRQQQRPKTPTPDISVESEEEEAAPAANAVQALVDEDLASKVREQEAQLRELQEKLRESERRVSKAPTEDSEDDDEVPYVPAGAPLNETLQALDAQLPPGPSVEALMASKSDDVELASEVKDVVKAPSPASSPGSFRDDRSWIRDDDDAAAEVVDATASPPAPPPADRSAHEERARSHVSALVEAAEAHAHETPGKFQENQEAAADDNDEDEDASDAPPVVENDALDLSSRRLLQLDLPSSVSAYAYQTLIALNVSRNRLRALPAEAFGQLEQLESLDVSYNLLRKLALDDGSSLPSSLLRVDASRNLASSVKGCFKDCSSLKILLLSHNRIGACDGLEHLSNLEDLDLAGNRVRACKGLRPLAGCALLRSLRLQGCPVETTGSSRALVIGLLPQLTHVDGAPLPRGRAHPTIVKKEHAREMKRLDATHRQRSIEEDDPDVMEERRQKLRAQRASDLHRSREGAKTLRQAREKPRPVRSKVRRSSSEQLKKMRRLSEDHRPQDRRSKVPYKEKVETIFGQPKPVDKPLPQPKKTPLSSTRTGFRQWPPIPEPPAVPVEVREARAPSTDSQGNVPASPQTENNFEKWMEELEGQTQTGKKAIDVVERLYADEKLRPRAAAFVGTLDDLGVLHVTPPPESVLIQCVAAPDRLRAAAAAWQRATQVADKLRALVGVHAPKRVEKPTPPSTNPPTPSPPSSVKEEPAFVEGNPASPIAAHPLAAFAKQLDSELTKIGVDEMPEAGLDLGASGLTPKAAPKTPSTVRASPLQTWASTAKDLQEAQPVDEGVIHAQMRRSFDAGESASKPVEDEAAAPASPSELSAADEAPAPAAADLADAFGAAAAPQASAAPSPKASTELDSAFGAPQAAADDVNGTPSTDNASPGTTLSAREAALPTPDAADFLTSAMPDAGGADALFEDAAPTSAAEEQEQLERALAASRQDVDAAFSESSENLAAAFGAAPSPKASAEPAPSPKASGDLADAFGAASAPQASAELDGAFGAAPAEPTPKKAYLLDRIATSDGFKDAKAHQLDDAFGAAPSPKASGDLADAFGAAAAPQAASAFDAPAAVAEAPAASPAVPSRATSATSAARHDAAFGSPRSPRAAAPAPAPAKKAKVIWREGYDETYQRMYYFNMETGDSLWHKPDAPYKPYVEDGASTTSSGSGRTSSIGE</sequence>
<dbReference type="Pfam" id="PF13855">
    <property type="entry name" value="LRR_8"/>
    <property type="match status" value="1"/>
</dbReference>
<feature type="compositionally biased region" description="Pro residues" evidence="3">
    <location>
        <begin position="976"/>
        <end position="989"/>
    </location>
</feature>
<dbReference type="SMART" id="SM00365">
    <property type="entry name" value="LRR_SD22"/>
    <property type="match status" value="3"/>
</dbReference>
<feature type="region of interest" description="Disordered" evidence="3">
    <location>
        <begin position="1364"/>
        <end position="1408"/>
    </location>
</feature>
<feature type="region of interest" description="Disordered" evidence="3">
    <location>
        <begin position="1138"/>
        <end position="1281"/>
    </location>
</feature>
<evidence type="ECO:0000313" key="5">
    <source>
        <dbReference type="EMBL" id="CAH0374699.1"/>
    </source>
</evidence>
<dbReference type="Proteomes" id="UP000789595">
    <property type="component" value="Unassembled WGS sequence"/>
</dbReference>
<dbReference type="Gene3D" id="2.20.70.10">
    <property type="match status" value="1"/>
</dbReference>
<feature type="region of interest" description="Disordered" evidence="3">
    <location>
        <begin position="1437"/>
        <end position="1465"/>
    </location>
</feature>
<feature type="region of interest" description="Disordered" evidence="3">
    <location>
        <begin position="447"/>
        <end position="516"/>
    </location>
</feature>
<dbReference type="InterPro" id="IPR001202">
    <property type="entry name" value="WW_dom"/>
</dbReference>
<feature type="compositionally biased region" description="Basic and acidic residues" evidence="3">
    <location>
        <begin position="778"/>
        <end position="809"/>
    </location>
</feature>
<feature type="region of interest" description="Disordered" evidence="3">
    <location>
        <begin position="1039"/>
        <end position="1058"/>
    </location>
</feature>
<feature type="compositionally biased region" description="Low complexity" evidence="3">
    <location>
        <begin position="1247"/>
        <end position="1281"/>
    </location>
</feature>
<feature type="compositionally biased region" description="Low complexity" evidence="3">
    <location>
        <begin position="1104"/>
        <end position="1120"/>
    </location>
</feature>
<dbReference type="GO" id="GO:0005737">
    <property type="term" value="C:cytoplasm"/>
    <property type="evidence" value="ECO:0007669"/>
    <property type="project" value="TreeGrafter"/>
</dbReference>
<feature type="region of interest" description="Disordered" evidence="3">
    <location>
        <begin position="1090"/>
        <end position="1120"/>
    </location>
</feature>
<gene>
    <name evidence="5" type="ORF">PECAL_4P19980</name>
</gene>
<dbReference type="PROSITE" id="PS51450">
    <property type="entry name" value="LRR"/>
    <property type="match status" value="1"/>
</dbReference>
<name>A0A8J2SWL4_9STRA</name>
<feature type="compositionally biased region" description="Low complexity" evidence="3">
    <location>
        <begin position="295"/>
        <end position="306"/>
    </location>
</feature>
<feature type="compositionally biased region" description="Basic and acidic residues" evidence="3">
    <location>
        <begin position="747"/>
        <end position="769"/>
    </location>
</feature>
<dbReference type="SMART" id="SM00456">
    <property type="entry name" value="WW"/>
    <property type="match status" value="1"/>
</dbReference>
<dbReference type="InterPro" id="IPR003903">
    <property type="entry name" value="UIM_dom"/>
</dbReference>
<feature type="compositionally biased region" description="Basic and acidic residues" evidence="3">
    <location>
        <begin position="338"/>
        <end position="357"/>
    </location>
</feature>
<feature type="compositionally biased region" description="Polar residues" evidence="3">
    <location>
        <begin position="1166"/>
        <end position="1180"/>
    </location>
</feature>
<feature type="compositionally biased region" description="Low complexity" evidence="3">
    <location>
        <begin position="1449"/>
        <end position="1465"/>
    </location>
</feature>
<feature type="compositionally biased region" description="Low complexity" evidence="3">
    <location>
        <begin position="1138"/>
        <end position="1147"/>
    </location>
</feature>
<dbReference type="PROSITE" id="PS50020">
    <property type="entry name" value="WW_DOMAIN_2"/>
    <property type="match status" value="1"/>
</dbReference>
<dbReference type="SUPFAM" id="SSF52075">
    <property type="entry name" value="Outer arm dynein light chain 1"/>
    <property type="match status" value="1"/>
</dbReference>
<dbReference type="PANTHER" id="PTHR15454">
    <property type="entry name" value="NISCHARIN RELATED"/>
    <property type="match status" value="1"/>
</dbReference>
<dbReference type="SMART" id="SM00369">
    <property type="entry name" value="LRR_TYP"/>
    <property type="match status" value="3"/>
</dbReference>
<reference evidence="5" key="1">
    <citation type="submission" date="2021-11" db="EMBL/GenBank/DDBJ databases">
        <authorList>
            <consortium name="Genoscope - CEA"/>
            <person name="William W."/>
        </authorList>
    </citation>
    <scope>NUCLEOTIDE SEQUENCE</scope>
</reference>
<feature type="compositionally biased region" description="Pro residues" evidence="3">
    <location>
        <begin position="284"/>
        <end position="294"/>
    </location>
</feature>
<feature type="domain" description="WW" evidence="4">
    <location>
        <begin position="1412"/>
        <end position="1440"/>
    </location>
</feature>
<feature type="region of interest" description="Disordered" evidence="3">
    <location>
        <begin position="969"/>
        <end position="998"/>
    </location>
</feature>
<evidence type="ECO:0000256" key="3">
    <source>
        <dbReference type="SAM" id="MobiDB-lite"/>
    </source>
</evidence>
<feature type="region of interest" description="Disordered" evidence="3">
    <location>
        <begin position="694"/>
        <end position="848"/>
    </location>
</feature>
<keyword evidence="6" id="KW-1185">Reference proteome</keyword>
<dbReference type="PROSITE" id="PS50330">
    <property type="entry name" value="UIM"/>
    <property type="match status" value="1"/>
</dbReference>
<dbReference type="InterPro" id="IPR003591">
    <property type="entry name" value="Leu-rich_rpt_typical-subtyp"/>
</dbReference>
<dbReference type="CDD" id="cd00201">
    <property type="entry name" value="WW"/>
    <property type="match status" value="1"/>
</dbReference>
<comment type="caution">
    <text evidence="5">The sequence shown here is derived from an EMBL/GenBank/DDBJ whole genome shotgun (WGS) entry which is preliminary data.</text>
</comment>
<protein>
    <recommendedName>
        <fullName evidence="4">WW domain-containing protein</fullName>
    </recommendedName>
</protein>
<dbReference type="PANTHER" id="PTHR15454:SF70">
    <property type="entry name" value="LEUCINE-RICH REPEAT PROTEIN (LRRP)"/>
    <property type="match status" value="1"/>
</dbReference>
<keyword evidence="1" id="KW-0433">Leucine-rich repeat</keyword>
<evidence type="ECO:0000256" key="2">
    <source>
        <dbReference type="ARBA" id="ARBA00022737"/>
    </source>
</evidence>
<feature type="compositionally biased region" description="Acidic residues" evidence="3">
    <location>
        <begin position="498"/>
        <end position="509"/>
    </location>
</feature>
<evidence type="ECO:0000313" key="6">
    <source>
        <dbReference type="Proteomes" id="UP000789595"/>
    </source>
</evidence>
<dbReference type="EMBL" id="CAKKNE010000004">
    <property type="protein sequence ID" value="CAH0374699.1"/>
    <property type="molecule type" value="Genomic_DNA"/>
</dbReference>
<feature type="region of interest" description="Disordered" evidence="3">
    <location>
        <begin position="338"/>
        <end position="435"/>
    </location>
</feature>
<dbReference type="OrthoDB" id="2160613at2759"/>
<feature type="compositionally biased region" description="Low complexity" evidence="3">
    <location>
        <begin position="1364"/>
        <end position="1382"/>
    </location>
</feature>
<organism evidence="5 6">
    <name type="scientific">Pelagomonas calceolata</name>
    <dbReference type="NCBI Taxonomy" id="35677"/>
    <lineage>
        <taxon>Eukaryota</taxon>
        <taxon>Sar</taxon>
        <taxon>Stramenopiles</taxon>
        <taxon>Ochrophyta</taxon>
        <taxon>Pelagophyceae</taxon>
        <taxon>Pelagomonadales</taxon>
        <taxon>Pelagomonadaceae</taxon>
        <taxon>Pelagomonas</taxon>
    </lineage>
</organism>
<proteinExistence type="predicted"/>
<feature type="compositionally biased region" description="Basic and acidic residues" evidence="3">
    <location>
        <begin position="708"/>
        <end position="728"/>
    </location>
</feature>
<dbReference type="Gene3D" id="3.80.10.10">
    <property type="entry name" value="Ribonuclease Inhibitor"/>
    <property type="match status" value="2"/>
</dbReference>
<evidence type="ECO:0000259" key="4">
    <source>
        <dbReference type="PROSITE" id="PS50020"/>
    </source>
</evidence>
<feature type="region of interest" description="Disordered" evidence="3">
    <location>
        <begin position="278"/>
        <end position="320"/>
    </location>
</feature>
<dbReference type="InterPro" id="IPR001611">
    <property type="entry name" value="Leu-rich_rpt"/>
</dbReference>